<evidence type="ECO:0000259" key="7">
    <source>
        <dbReference type="PROSITE" id="PS51194"/>
    </source>
</evidence>
<dbReference type="GO" id="GO:0005694">
    <property type="term" value="C:chromosome"/>
    <property type="evidence" value="ECO:0007669"/>
    <property type="project" value="TreeGrafter"/>
</dbReference>
<dbReference type="InterPro" id="IPR011545">
    <property type="entry name" value="DEAD/DEAH_box_helicase_dom"/>
</dbReference>
<dbReference type="EMBL" id="KN837192">
    <property type="protein sequence ID" value="KIJ35148.1"/>
    <property type="molecule type" value="Genomic_DNA"/>
</dbReference>
<gene>
    <name evidence="8" type="ORF">M422DRAFT_181151</name>
</gene>
<sequence length="676" mass="76939">MDSTASFPTYTEIRDVTHTAFGIKPCISQIQAAAAQIEKKSDVIYISGTGSGKTLTFWMPMLFETDSITIHVTSLNILGDQTAEKLNELNIPAINLTASNASPANFAKIKAGKYRLIVVSPEILAKNKGFEELWKHTTFKQRLRRINFDEDHCISQWGGSFRPDYGSLYSLRFVVPKSVQFYVASATLPDEVLKDVWNKLHLKYDTQIIRRTNDRWNCSLVVRPMQHAIRSFHDLDFLFPNGWTPGQLLPHKFLIFFNSRKEAEAAAEYLWKKFGLDLRKHVLWFHSVITEGYRSEKIKSFAKSQGGEDGVWGLMCTDAAGMGLDIKDITLVVQWRVPMSLCTLMQRFGRGARDLALTALCILLAEPSVFTSFKEKSAERKLATEVKNGTKLRIKEKGINGSVQASRPKFIRPKEREKQEMELAMDNFVNADGLTWNCRRRVCDIYFGNDKVGEAFCCARCYPRTPPRCCDLCNPELTSIFDIPTFLMTLDLASGPADAYERGEVNWKLHSELRKWRSRTYEEFWGYDDPLGLGDPIILPDEILERIVDLAHYKVLNNVSDVLDQTRWVDYDELAGKMFAIVLKWNPPRQALFTSMPRVARDGEGEGGMGIVPTIMEKRGYVRKTVKCSACGGAGHNSESHLQVTALWLISFQDERVLKRIRRISLLRALAFPVQR</sequence>
<dbReference type="SMART" id="SM00490">
    <property type="entry name" value="HELICc"/>
    <property type="match status" value="1"/>
</dbReference>
<dbReference type="Gene3D" id="3.40.50.300">
    <property type="entry name" value="P-loop containing nucleotide triphosphate hydrolases"/>
    <property type="match status" value="2"/>
</dbReference>
<dbReference type="InterPro" id="IPR014001">
    <property type="entry name" value="Helicase_ATP-bd"/>
</dbReference>
<dbReference type="GO" id="GO:0005524">
    <property type="term" value="F:ATP binding"/>
    <property type="evidence" value="ECO:0007669"/>
    <property type="project" value="UniProtKB-KW"/>
</dbReference>
<proteinExistence type="inferred from homology"/>
<dbReference type="PANTHER" id="PTHR13710">
    <property type="entry name" value="DNA HELICASE RECQ FAMILY MEMBER"/>
    <property type="match status" value="1"/>
</dbReference>
<evidence type="ECO:0000256" key="4">
    <source>
        <dbReference type="ARBA" id="ARBA00034617"/>
    </source>
</evidence>
<dbReference type="Pfam" id="PF00271">
    <property type="entry name" value="Helicase_C"/>
    <property type="match status" value="1"/>
</dbReference>
<dbReference type="GO" id="GO:0003676">
    <property type="term" value="F:nucleic acid binding"/>
    <property type="evidence" value="ECO:0007669"/>
    <property type="project" value="InterPro"/>
</dbReference>
<reference evidence="8 9" key="1">
    <citation type="submission" date="2014-06" db="EMBL/GenBank/DDBJ databases">
        <title>Evolutionary Origins and Diversification of the Mycorrhizal Mutualists.</title>
        <authorList>
            <consortium name="DOE Joint Genome Institute"/>
            <consortium name="Mycorrhizal Genomics Consortium"/>
            <person name="Kohler A."/>
            <person name="Kuo A."/>
            <person name="Nagy L.G."/>
            <person name="Floudas D."/>
            <person name="Copeland A."/>
            <person name="Barry K.W."/>
            <person name="Cichocki N."/>
            <person name="Veneault-Fourrey C."/>
            <person name="LaButti K."/>
            <person name="Lindquist E.A."/>
            <person name="Lipzen A."/>
            <person name="Lundell T."/>
            <person name="Morin E."/>
            <person name="Murat C."/>
            <person name="Riley R."/>
            <person name="Ohm R."/>
            <person name="Sun H."/>
            <person name="Tunlid A."/>
            <person name="Henrissat B."/>
            <person name="Grigoriev I.V."/>
            <person name="Hibbett D.S."/>
            <person name="Martin F."/>
        </authorList>
    </citation>
    <scope>NUCLEOTIDE SEQUENCE [LARGE SCALE GENOMIC DNA]</scope>
    <source>
        <strain evidence="8 9">SS14</strain>
    </source>
</reference>
<dbReference type="InterPro" id="IPR027417">
    <property type="entry name" value="P-loop_NTPase"/>
</dbReference>
<dbReference type="Proteomes" id="UP000054279">
    <property type="component" value="Unassembled WGS sequence"/>
</dbReference>
<dbReference type="PROSITE" id="PS51194">
    <property type="entry name" value="HELICASE_CTER"/>
    <property type="match status" value="1"/>
</dbReference>
<keyword evidence="3" id="KW-0067">ATP-binding</keyword>
<dbReference type="InterPro" id="IPR001650">
    <property type="entry name" value="Helicase_C-like"/>
</dbReference>
<name>A0A0C9TXF4_SPHS4</name>
<feature type="domain" description="Helicase C-terminal" evidence="7">
    <location>
        <begin position="234"/>
        <end position="398"/>
    </location>
</feature>
<dbReference type="AlphaFoldDB" id="A0A0C9TXF4"/>
<comment type="similarity">
    <text evidence="1">Belongs to the helicase family. RecQ subfamily.</text>
</comment>
<evidence type="ECO:0000259" key="6">
    <source>
        <dbReference type="PROSITE" id="PS51192"/>
    </source>
</evidence>
<organism evidence="8 9">
    <name type="scientific">Sphaerobolus stellatus (strain SS14)</name>
    <dbReference type="NCBI Taxonomy" id="990650"/>
    <lineage>
        <taxon>Eukaryota</taxon>
        <taxon>Fungi</taxon>
        <taxon>Dikarya</taxon>
        <taxon>Basidiomycota</taxon>
        <taxon>Agaricomycotina</taxon>
        <taxon>Agaricomycetes</taxon>
        <taxon>Phallomycetidae</taxon>
        <taxon>Geastrales</taxon>
        <taxon>Sphaerobolaceae</taxon>
        <taxon>Sphaerobolus</taxon>
    </lineage>
</organism>
<dbReference type="EC" id="5.6.2.4" evidence="5"/>
<dbReference type="HOGENOM" id="CLU_001103_19_0_1"/>
<accession>A0A0C9TXF4</accession>
<dbReference type="GO" id="GO:0009378">
    <property type="term" value="F:four-way junction helicase activity"/>
    <property type="evidence" value="ECO:0007669"/>
    <property type="project" value="TreeGrafter"/>
</dbReference>
<comment type="catalytic activity">
    <reaction evidence="4">
        <text>Couples ATP hydrolysis with the unwinding of duplex DNA by translocating in the 3'-5' direction.</text>
        <dbReference type="EC" id="5.6.2.4"/>
    </reaction>
</comment>
<evidence type="ECO:0000256" key="1">
    <source>
        <dbReference type="ARBA" id="ARBA00005446"/>
    </source>
</evidence>
<evidence type="ECO:0000256" key="5">
    <source>
        <dbReference type="ARBA" id="ARBA00034808"/>
    </source>
</evidence>
<dbReference type="GO" id="GO:0043138">
    <property type="term" value="F:3'-5' DNA helicase activity"/>
    <property type="evidence" value="ECO:0007669"/>
    <property type="project" value="UniProtKB-EC"/>
</dbReference>
<dbReference type="GO" id="GO:0000724">
    <property type="term" value="P:double-strand break repair via homologous recombination"/>
    <property type="evidence" value="ECO:0007669"/>
    <property type="project" value="TreeGrafter"/>
</dbReference>
<dbReference type="OrthoDB" id="10261556at2759"/>
<evidence type="ECO:0000256" key="3">
    <source>
        <dbReference type="ARBA" id="ARBA00022840"/>
    </source>
</evidence>
<feature type="domain" description="Helicase ATP-binding" evidence="6">
    <location>
        <begin position="34"/>
        <end position="206"/>
    </location>
</feature>
<evidence type="ECO:0000313" key="9">
    <source>
        <dbReference type="Proteomes" id="UP000054279"/>
    </source>
</evidence>
<dbReference type="SMART" id="SM00487">
    <property type="entry name" value="DEXDc"/>
    <property type="match status" value="1"/>
</dbReference>
<dbReference type="PROSITE" id="PS51192">
    <property type="entry name" value="HELICASE_ATP_BIND_1"/>
    <property type="match status" value="1"/>
</dbReference>
<dbReference type="PANTHER" id="PTHR13710:SF154">
    <property type="entry name" value="RECQ HELICASE, PUTATIVE (AFU_ORTHOLOGUE AFUA_6G14720)-RELATED"/>
    <property type="match status" value="1"/>
</dbReference>
<protein>
    <recommendedName>
        <fullName evidence="5">DNA 3'-5' helicase</fullName>
        <ecNumber evidence="5">5.6.2.4</ecNumber>
    </recommendedName>
</protein>
<dbReference type="GO" id="GO:0005737">
    <property type="term" value="C:cytoplasm"/>
    <property type="evidence" value="ECO:0007669"/>
    <property type="project" value="TreeGrafter"/>
</dbReference>
<keyword evidence="9" id="KW-1185">Reference proteome</keyword>
<dbReference type="SUPFAM" id="SSF52540">
    <property type="entry name" value="P-loop containing nucleoside triphosphate hydrolases"/>
    <property type="match status" value="1"/>
</dbReference>
<evidence type="ECO:0000313" key="8">
    <source>
        <dbReference type="EMBL" id="KIJ35148.1"/>
    </source>
</evidence>
<evidence type="ECO:0000256" key="2">
    <source>
        <dbReference type="ARBA" id="ARBA00022741"/>
    </source>
</evidence>
<dbReference type="Pfam" id="PF00270">
    <property type="entry name" value="DEAD"/>
    <property type="match status" value="1"/>
</dbReference>
<keyword evidence="2" id="KW-0547">Nucleotide-binding</keyword>